<dbReference type="Pfam" id="PF08448">
    <property type="entry name" value="PAS_4"/>
    <property type="match status" value="1"/>
</dbReference>
<gene>
    <name evidence="5" type="ORF">ISS99_16475</name>
</gene>
<dbReference type="Gene3D" id="3.30.450.20">
    <property type="entry name" value="PAS domain"/>
    <property type="match status" value="1"/>
</dbReference>
<feature type="domain" description="HTH araC/xylS-type" evidence="4">
    <location>
        <begin position="137"/>
        <end position="234"/>
    </location>
</feature>
<organism evidence="5 6">
    <name type="scientific">Dyella mobilis</name>
    <dbReference type="NCBI Taxonomy" id="1849582"/>
    <lineage>
        <taxon>Bacteria</taxon>
        <taxon>Pseudomonadati</taxon>
        <taxon>Pseudomonadota</taxon>
        <taxon>Gammaproteobacteria</taxon>
        <taxon>Lysobacterales</taxon>
        <taxon>Rhodanobacteraceae</taxon>
        <taxon>Dyella</taxon>
    </lineage>
</organism>
<keyword evidence="2" id="KW-0238">DNA-binding</keyword>
<dbReference type="InterPro" id="IPR000014">
    <property type="entry name" value="PAS"/>
</dbReference>
<dbReference type="PROSITE" id="PS01124">
    <property type="entry name" value="HTH_ARAC_FAMILY_2"/>
    <property type="match status" value="1"/>
</dbReference>
<dbReference type="InterPro" id="IPR035965">
    <property type="entry name" value="PAS-like_dom_sf"/>
</dbReference>
<dbReference type="RefSeq" id="WP_204632728.1">
    <property type="nucleotide sequence ID" value="NZ_BSOC01000005.1"/>
</dbReference>
<dbReference type="PANTHER" id="PTHR46796">
    <property type="entry name" value="HTH-TYPE TRANSCRIPTIONAL ACTIVATOR RHAS-RELATED"/>
    <property type="match status" value="1"/>
</dbReference>
<accession>A0ABS2KIY6</accession>
<keyword evidence="3" id="KW-0804">Transcription</keyword>
<proteinExistence type="predicted"/>
<dbReference type="Proteomes" id="UP001430193">
    <property type="component" value="Unassembled WGS sequence"/>
</dbReference>
<protein>
    <submittedName>
        <fullName evidence="5">AraC family transcriptional regulator</fullName>
    </submittedName>
</protein>
<evidence type="ECO:0000313" key="5">
    <source>
        <dbReference type="EMBL" id="MBM7131122.1"/>
    </source>
</evidence>
<dbReference type="Pfam" id="PF12833">
    <property type="entry name" value="HTH_18"/>
    <property type="match status" value="1"/>
</dbReference>
<evidence type="ECO:0000256" key="2">
    <source>
        <dbReference type="ARBA" id="ARBA00023125"/>
    </source>
</evidence>
<keyword evidence="1" id="KW-0805">Transcription regulation</keyword>
<evidence type="ECO:0000256" key="1">
    <source>
        <dbReference type="ARBA" id="ARBA00023015"/>
    </source>
</evidence>
<evidence type="ECO:0000259" key="4">
    <source>
        <dbReference type="PROSITE" id="PS01124"/>
    </source>
</evidence>
<keyword evidence="6" id="KW-1185">Reference proteome</keyword>
<sequence>MNAIAMKISADEMEPLFDVLPDVVFFVKDAAGRYTHANLTLVRRLGLKQRSDVIGKDVTELFPGTMGGSYAAQDKRVLAGEIIENQLEVHIFANRAPGWCLTCKRPLRSRGRILGVIGISRDLGLPDGKHPTYDRLKRVFAYMHENYAEGVRVQALAELAQLSIAQLERHFRRVFQLTPQQVLTKLRIEAAMRLLHTDDSVASIGMACGFVDQSAFARQFKATVGMTPRAYRTLARADAERGDA</sequence>
<dbReference type="PRINTS" id="PR00032">
    <property type="entry name" value="HTHARAC"/>
</dbReference>
<dbReference type="InterPro" id="IPR020449">
    <property type="entry name" value="Tscrpt_reg_AraC-type_HTH"/>
</dbReference>
<reference evidence="5" key="1">
    <citation type="submission" date="2020-10" db="EMBL/GenBank/DDBJ databases">
        <title>Phylogeny of dyella-like bacteria.</title>
        <authorList>
            <person name="Fu J."/>
        </authorList>
    </citation>
    <scope>NUCLEOTIDE SEQUENCE</scope>
    <source>
        <strain evidence="5">DHON07</strain>
    </source>
</reference>
<dbReference type="Gene3D" id="1.10.10.60">
    <property type="entry name" value="Homeodomain-like"/>
    <property type="match status" value="2"/>
</dbReference>
<dbReference type="SUPFAM" id="SSF46689">
    <property type="entry name" value="Homeodomain-like"/>
    <property type="match status" value="2"/>
</dbReference>
<evidence type="ECO:0000313" key="6">
    <source>
        <dbReference type="Proteomes" id="UP001430193"/>
    </source>
</evidence>
<dbReference type="InterPro" id="IPR009057">
    <property type="entry name" value="Homeodomain-like_sf"/>
</dbReference>
<dbReference type="EMBL" id="JADIKF010000040">
    <property type="protein sequence ID" value="MBM7131122.1"/>
    <property type="molecule type" value="Genomic_DNA"/>
</dbReference>
<dbReference type="PANTHER" id="PTHR46796:SF13">
    <property type="entry name" value="HTH-TYPE TRANSCRIPTIONAL ACTIVATOR RHAS"/>
    <property type="match status" value="1"/>
</dbReference>
<dbReference type="SMART" id="SM00342">
    <property type="entry name" value="HTH_ARAC"/>
    <property type="match status" value="1"/>
</dbReference>
<dbReference type="InterPro" id="IPR018062">
    <property type="entry name" value="HTH_AraC-typ_CS"/>
</dbReference>
<comment type="caution">
    <text evidence="5">The sequence shown here is derived from an EMBL/GenBank/DDBJ whole genome shotgun (WGS) entry which is preliminary data.</text>
</comment>
<dbReference type="PROSITE" id="PS00041">
    <property type="entry name" value="HTH_ARAC_FAMILY_1"/>
    <property type="match status" value="1"/>
</dbReference>
<dbReference type="InterPro" id="IPR050204">
    <property type="entry name" value="AraC_XylS_family_regulators"/>
</dbReference>
<name>A0ABS2KIY6_9GAMM</name>
<dbReference type="InterPro" id="IPR018060">
    <property type="entry name" value="HTH_AraC"/>
</dbReference>
<dbReference type="SUPFAM" id="SSF55785">
    <property type="entry name" value="PYP-like sensor domain (PAS domain)"/>
    <property type="match status" value="1"/>
</dbReference>
<evidence type="ECO:0000256" key="3">
    <source>
        <dbReference type="ARBA" id="ARBA00023163"/>
    </source>
</evidence>
<dbReference type="CDD" id="cd00130">
    <property type="entry name" value="PAS"/>
    <property type="match status" value="1"/>
</dbReference>
<dbReference type="InterPro" id="IPR013656">
    <property type="entry name" value="PAS_4"/>
</dbReference>